<evidence type="ECO:0000313" key="1">
    <source>
        <dbReference type="EMBL" id="NUN87911.1"/>
    </source>
</evidence>
<keyword evidence="8" id="KW-1185">Reference proteome</keyword>
<evidence type="ECO:0000313" key="10">
    <source>
        <dbReference type="Proteomes" id="UP000285693"/>
    </source>
</evidence>
<dbReference type="InterPro" id="IPR022476">
    <property type="entry name" value="Spore_YabP/YqfC"/>
</dbReference>
<protein>
    <submittedName>
        <fullName evidence="2">Sporulation protein YqfC</fullName>
    </submittedName>
</protein>
<dbReference type="Proteomes" id="UP000554488">
    <property type="component" value="Unassembled WGS sequence"/>
</dbReference>
<dbReference type="InterPro" id="IPR022477">
    <property type="entry name" value="Spore_YqfC"/>
</dbReference>
<evidence type="ECO:0000313" key="4">
    <source>
        <dbReference type="EMBL" id="RGU44487.1"/>
    </source>
</evidence>
<dbReference type="OrthoDB" id="2989236at2"/>
<dbReference type="EMBL" id="QRXJ01000006">
    <property type="protein sequence ID" value="RGT90853.1"/>
    <property type="molecule type" value="Genomic_DNA"/>
</dbReference>
<dbReference type="EMBL" id="QRIM01000017">
    <property type="protein sequence ID" value="RHG58417.1"/>
    <property type="molecule type" value="Genomic_DNA"/>
</dbReference>
<accession>A0A3E4GNA6</accession>
<dbReference type="EMBL" id="JABWDC010000100">
    <property type="protein sequence ID" value="NUN87911.1"/>
    <property type="molecule type" value="Genomic_DNA"/>
</dbReference>
<dbReference type="EMBL" id="QSOV01000015">
    <property type="protein sequence ID" value="RGJ21685.1"/>
    <property type="molecule type" value="Genomic_DNA"/>
</dbReference>
<proteinExistence type="predicted"/>
<evidence type="ECO:0000313" key="9">
    <source>
        <dbReference type="Proteomes" id="UP000284579"/>
    </source>
</evidence>
<reference evidence="1 12" key="3">
    <citation type="submission" date="2020-07" db="EMBL/GenBank/DDBJ databases">
        <title>Bacterial metabolism rescues the inhibition of intestinal drug absorption by food and drug additives.</title>
        <authorList>
            <person name="Zou L."/>
            <person name="Spanogiannopoulos P."/>
            <person name="Chien H.-C."/>
            <person name="Pieper L.M."/>
            <person name="Cai W."/>
            <person name="Khuri N."/>
            <person name="Pottel J."/>
            <person name="Vora B."/>
            <person name="Ni Z."/>
            <person name="Tsakalozou E."/>
            <person name="Zhang W."/>
            <person name="Shoichet B.K."/>
            <person name="Giacomini K.M."/>
            <person name="Turnbaugh P.J."/>
        </authorList>
    </citation>
    <scope>NUCLEOTIDE SEQUENCE [LARGE SCALE GENOMIC DNA]</scope>
    <source>
        <strain evidence="1 12">F22</strain>
    </source>
</reference>
<dbReference type="NCBIfam" id="TIGR02856">
    <property type="entry name" value="spore_yqfC"/>
    <property type="match status" value="1"/>
</dbReference>
<dbReference type="Proteomes" id="UP000284579">
    <property type="component" value="Unassembled WGS sequence"/>
</dbReference>
<evidence type="ECO:0000313" key="8">
    <source>
        <dbReference type="Proteomes" id="UP000283360"/>
    </source>
</evidence>
<evidence type="ECO:0000313" key="12">
    <source>
        <dbReference type="Proteomes" id="UP000554488"/>
    </source>
</evidence>
<dbReference type="Proteomes" id="UP000283360">
    <property type="component" value="Unassembled WGS sequence"/>
</dbReference>
<dbReference type="EMBL" id="QRXY01000017">
    <property type="protein sequence ID" value="RGU44487.1"/>
    <property type="molecule type" value="Genomic_DNA"/>
</dbReference>
<evidence type="ECO:0000313" key="6">
    <source>
        <dbReference type="EMBL" id="RHG58417.1"/>
    </source>
</evidence>
<name>A0A3E4GNA6_9FIRM</name>
<evidence type="ECO:0000313" key="7">
    <source>
        <dbReference type="Proteomes" id="UP000260655"/>
    </source>
</evidence>
<dbReference type="Proteomes" id="UP000286595">
    <property type="component" value="Unassembled WGS sequence"/>
</dbReference>
<reference evidence="1 12" key="2">
    <citation type="submission" date="2020-04" db="EMBL/GenBank/DDBJ databases">
        <authorList>
            <person name="Pieper L."/>
        </authorList>
    </citation>
    <scope>NUCLEOTIDE SEQUENCE [LARGE SCALE GENOMIC DNA]</scope>
    <source>
        <strain evidence="1 12">F22</strain>
    </source>
</reference>
<dbReference type="Proteomes" id="UP000260655">
    <property type="component" value="Unassembled WGS sequence"/>
</dbReference>
<evidence type="ECO:0000313" key="2">
    <source>
        <dbReference type="EMBL" id="RGJ21685.1"/>
    </source>
</evidence>
<dbReference type="EMBL" id="QRHO01000014">
    <property type="protein sequence ID" value="RHF82473.1"/>
    <property type="molecule type" value="Genomic_DNA"/>
</dbReference>
<dbReference type="RefSeq" id="WP_008370801.1">
    <property type="nucleotide sequence ID" value="NZ_JAAIOM010000015.1"/>
</dbReference>
<organism evidence="2 7">
    <name type="scientific">Coprococcus comes</name>
    <dbReference type="NCBI Taxonomy" id="410072"/>
    <lineage>
        <taxon>Bacteria</taxon>
        <taxon>Bacillati</taxon>
        <taxon>Bacillota</taxon>
        <taxon>Clostridia</taxon>
        <taxon>Lachnospirales</taxon>
        <taxon>Lachnospiraceae</taxon>
        <taxon>Coprococcus</taxon>
    </lineage>
</organism>
<evidence type="ECO:0000313" key="11">
    <source>
        <dbReference type="Proteomes" id="UP000286595"/>
    </source>
</evidence>
<dbReference type="Proteomes" id="UP000285693">
    <property type="component" value="Unassembled WGS sequence"/>
</dbReference>
<evidence type="ECO:0000313" key="3">
    <source>
        <dbReference type="EMBL" id="RGT90853.1"/>
    </source>
</evidence>
<reference evidence="7 8" key="1">
    <citation type="submission" date="2018-08" db="EMBL/GenBank/DDBJ databases">
        <title>A genome reference for cultivated species of the human gut microbiota.</title>
        <authorList>
            <person name="Zou Y."/>
            <person name="Xue W."/>
            <person name="Luo G."/>
        </authorList>
    </citation>
    <scope>NUCLEOTIDE SEQUENCE [LARGE SCALE GENOMIC DNA]</scope>
    <source>
        <strain evidence="4 10">AF16-31</strain>
        <strain evidence="3 8">AF18-12LB</strain>
        <strain evidence="6 11">AM22-12LB</strain>
        <strain evidence="5 9">AM23-3</strain>
        <strain evidence="2 7">TM07-19</strain>
    </source>
</reference>
<evidence type="ECO:0000313" key="5">
    <source>
        <dbReference type="EMBL" id="RHF82473.1"/>
    </source>
</evidence>
<sequence>MRQRSEQEDGTRRYRMADAANLPKDVVLGVPILTLTGHYEVNIENYRGILEYTEQLIRINVRSGQIRITGKSLEINYYTTTDMKITGKVEKIEYS</sequence>
<dbReference type="AlphaFoldDB" id="A0A3E4GNA6"/>
<dbReference type="Pfam" id="PF07873">
    <property type="entry name" value="YabP"/>
    <property type="match status" value="1"/>
</dbReference>
<gene>
    <name evidence="2" type="primary">yqfC</name>
    <name evidence="6" type="ORF">DW252_13055</name>
    <name evidence="5" type="ORF">DW656_10795</name>
    <name evidence="4" type="ORF">DWW65_12780</name>
    <name evidence="3" type="ORF">DWX03_05395</name>
    <name evidence="2" type="ORF">DXD67_12600</name>
    <name evidence="1" type="ORF">HUU93_15210</name>
</gene>
<comment type="caution">
    <text evidence="2">The sequence shown here is derived from an EMBL/GenBank/DDBJ whole genome shotgun (WGS) entry which is preliminary data.</text>
</comment>